<accession>A0ABV9F9H7</accession>
<evidence type="ECO:0000313" key="7">
    <source>
        <dbReference type="Proteomes" id="UP001596028"/>
    </source>
</evidence>
<reference evidence="7" key="1">
    <citation type="journal article" date="2019" name="Int. J. Syst. Evol. Microbiol.">
        <title>The Global Catalogue of Microorganisms (GCM) 10K type strain sequencing project: providing services to taxonomists for standard genome sequencing and annotation.</title>
        <authorList>
            <consortium name="The Broad Institute Genomics Platform"/>
            <consortium name="The Broad Institute Genome Sequencing Center for Infectious Disease"/>
            <person name="Wu L."/>
            <person name="Ma J."/>
        </authorList>
    </citation>
    <scope>NUCLEOTIDE SEQUENCE [LARGE SCALE GENOMIC DNA]</scope>
    <source>
        <strain evidence="7">CCUG 49571</strain>
    </source>
</reference>
<keyword evidence="3" id="KW-0804">Transcription</keyword>
<dbReference type="Gene3D" id="3.30.450.40">
    <property type="match status" value="1"/>
</dbReference>
<protein>
    <submittedName>
        <fullName evidence="6">IclR family transcriptional regulator</fullName>
    </submittedName>
</protein>
<keyword evidence="2" id="KW-0238">DNA-binding</keyword>
<dbReference type="Pfam" id="PF01614">
    <property type="entry name" value="IclR_C"/>
    <property type="match status" value="1"/>
</dbReference>
<feature type="domain" description="IclR-ED" evidence="5">
    <location>
        <begin position="65"/>
        <end position="247"/>
    </location>
</feature>
<dbReference type="InterPro" id="IPR005471">
    <property type="entry name" value="Tscrpt_reg_IclR_N"/>
</dbReference>
<dbReference type="Gene3D" id="1.10.10.10">
    <property type="entry name" value="Winged helix-like DNA-binding domain superfamily/Winged helix DNA-binding domain"/>
    <property type="match status" value="1"/>
</dbReference>
<dbReference type="InterPro" id="IPR036390">
    <property type="entry name" value="WH_DNA-bd_sf"/>
</dbReference>
<evidence type="ECO:0000256" key="3">
    <source>
        <dbReference type="ARBA" id="ARBA00023163"/>
    </source>
</evidence>
<proteinExistence type="predicted"/>
<dbReference type="InterPro" id="IPR014757">
    <property type="entry name" value="Tscrpt_reg_IclR_C"/>
</dbReference>
<evidence type="ECO:0000259" key="4">
    <source>
        <dbReference type="PROSITE" id="PS51077"/>
    </source>
</evidence>
<gene>
    <name evidence="6" type="ORF">ACFO3S_01220</name>
</gene>
<dbReference type="SMART" id="SM00346">
    <property type="entry name" value="HTH_ICLR"/>
    <property type="match status" value="1"/>
</dbReference>
<evidence type="ECO:0000256" key="1">
    <source>
        <dbReference type="ARBA" id="ARBA00023015"/>
    </source>
</evidence>
<evidence type="ECO:0000313" key="6">
    <source>
        <dbReference type="EMBL" id="MFC4596844.1"/>
    </source>
</evidence>
<evidence type="ECO:0000256" key="2">
    <source>
        <dbReference type="ARBA" id="ARBA00023125"/>
    </source>
</evidence>
<sequence>MLKNLTLSLQLLKQFTHEKNSWGVRELAKELEANPTVVFRILETMKNNGFMVQNPVTKKYSLGVIFLELGTVMKAGINLEKLIRPLLEEMCRISTESVFLTTIDGEECVTLMAVEPVNRVKASAFEGSRAPLYAGASYRAILAFQDDGFIERILDKGVVRFTSLTLTDKQHYWDEIRKVREKGVAISYGEYTPDVIAVAVPIKDASGAVTASLTVSGPTYRFSEERQQEAIALLRQKQPEIENMLFRFNIFLA</sequence>
<evidence type="ECO:0000259" key="5">
    <source>
        <dbReference type="PROSITE" id="PS51078"/>
    </source>
</evidence>
<dbReference type="InterPro" id="IPR050707">
    <property type="entry name" value="HTH_MetabolicPath_Reg"/>
</dbReference>
<dbReference type="SUPFAM" id="SSF55781">
    <property type="entry name" value="GAF domain-like"/>
    <property type="match status" value="1"/>
</dbReference>
<comment type="caution">
    <text evidence="6">The sequence shown here is derived from an EMBL/GenBank/DDBJ whole genome shotgun (WGS) entry which is preliminary data.</text>
</comment>
<dbReference type="SUPFAM" id="SSF46785">
    <property type="entry name" value="Winged helix' DNA-binding domain"/>
    <property type="match status" value="1"/>
</dbReference>
<dbReference type="Pfam" id="PF09339">
    <property type="entry name" value="HTH_IclR"/>
    <property type="match status" value="1"/>
</dbReference>
<name>A0ABV9F9H7_9BACL</name>
<feature type="domain" description="HTH iclR-type" evidence="4">
    <location>
        <begin position="2"/>
        <end position="64"/>
    </location>
</feature>
<organism evidence="6 7">
    <name type="scientific">Cohnella hongkongensis</name>
    <dbReference type="NCBI Taxonomy" id="178337"/>
    <lineage>
        <taxon>Bacteria</taxon>
        <taxon>Bacillati</taxon>
        <taxon>Bacillota</taxon>
        <taxon>Bacilli</taxon>
        <taxon>Bacillales</taxon>
        <taxon>Paenibacillaceae</taxon>
        <taxon>Cohnella</taxon>
    </lineage>
</organism>
<dbReference type="Proteomes" id="UP001596028">
    <property type="component" value="Unassembled WGS sequence"/>
</dbReference>
<dbReference type="PROSITE" id="PS51077">
    <property type="entry name" value="HTH_ICLR"/>
    <property type="match status" value="1"/>
</dbReference>
<dbReference type="RefSeq" id="WP_378091388.1">
    <property type="nucleotide sequence ID" value="NZ_JBHSEP010000001.1"/>
</dbReference>
<dbReference type="PANTHER" id="PTHR30136">
    <property type="entry name" value="HELIX-TURN-HELIX TRANSCRIPTIONAL REGULATOR, ICLR FAMILY"/>
    <property type="match status" value="1"/>
</dbReference>
<dbReference type="PANTHER" id="PTHR30136:SF24">
    <property type="entry name" value="HTH-TYPE TRANSCRIPTIONAL REPRESSOR ALLR"/>
    <property type="match status" value="1"/>
</dbReference>
<dbReference type="InterPro" id="IPR029016">
    <property type="entry name" value="GAF-like_dom_sf"/>
</dbReference>
<dbReference type="InterPro" id="IPR036388">
    <property type="entry name" value="WH-like_DNA-bd_sf"/>
</dbReference>
<keyword evidence="1" id="KW-0805">Transcription regulation</keyword>
<keyword evidence="7" id="KW-1185">Reference proteome</keyword>
<dbReference type="PROSITE" id="PS51078">
    <property type="entry name" value="ICLR_ED"/>
    <property type="match status" value="1"/>
</dbReference>
<dbReference type="EMBL" id="JBHSEP010000001">
    <property type="protein sequence ID" value="MFC4596844.1"/>
    <property type="molecule type" value="Genomic_DNA"/>
</dbReference>